<feature type="compositionally biased region" description="Polar residues" evidence="1">
    <location>
        <begin position="18"/>
        <end position="28"/>
    </location>
</feature>
<reference evidence="2 3" key="1">
    <citation type="journal article" date="2023" name="Arcadia Sci">
        <title>De novo assembly of a long-read Amblyomma americanum tick genome.</title>
        <authorList>
            <person name="Chou S."/>
            <person name="Poskanzer K.E."/>
            <person name="Rollins M."/>
            <person name="Thuy-Boun P.S."/>
        </authorList>
    </citation>
    <scope>NUCLEOTIDE SEQUENCE [LARGE SCALE GENOMIC DNA]</scope>
    <source>
        <strain evidence="2">F_SG_1</strain>
        <tissue evidence="2">Salivary glands</tissue>
    </source>
</reference>
<evidence type="ECO:0000313" key="2">
    <source>
        <dbReference type="EMBL" id="KAK8758533.1"/>
    </source>
</evidence>
<dbReference type="EMBL" id="JARKHS020034036">
    <property type="protein sequence ID" value="KAK8758533.1"/>
    <property type="molecule type" value="Genomic_DNA"/>
</dbReference>
<evidence type="ECO:0000313" key="3">
    <source>
        <dbReference type="Proteomes" id="UP001321473"/>
    </source>
</evidence>
<sequence length="360" mass="39341">MPPCTGDDAGNEEPPASPASSTDHSTGEPSAEAIPDMPPCASENENQPCGPGPTLNVHQALSEALQEYGTATLPGSTTIKAAAIVRIVAFVVAHGLPWDTADGLLRLIDALFGFNGNVLPKSKYLLMKLWSPQLNRHVKHHYYADCGSVLDPVHGMDQVHCALCRENSRVSVLKDNGCFFSIMNVKEQLHQLISTCKEALYNELKKIEMLQCTDQIRDITSGRLYKNLRRTGSITGQDLTITINTDGSPVYKSSRTSVWPIQFVVNELPPKLRHQHPVLGGLWFGHAHPNMTVFMDKFIEELNAVGTVVWKFCSETVKSDVHAICCRVDAPARAAVGTIPSSMESLAARGALHQEHKSQV</sequence>
<keyword evidence="3" id="KW-1185">Reference proteome</keyword>
<dbReference type="AlphaFoldDB" id="A0AAQ4D7U3"/>
<accession>A0AAQ4D7U3</accession>
<gene>
    <name evidence="2" type="ORF">V5799_003833</name>
</gene>
<dbReference type="Proteomes" id="UP001321473">
    <property type="component" value="Unassembled WGS sequence"/>
</dbReference>
<organism evidence="2 3">
    <name type="scientific">Amblyomma americanum</name>
    <name type="common">Lone star tick</name>
    <dbReference type="NCBI Taxonomy" id="6943"/>
    <lineage>
        <taxon>Eukaryota</taxon>
        <taxon>Metazoa</taxon>
        <taxon>Ecdysozoa</taxon>
        <taxon>Arthropoda</taxon>
        <taxon>Chelicerata</taxon>
        <taxon>Arachnida</taxon>
        <taxon>Acari</taxon>
        <taxon>Parasitiformes</taxon>
        <taxon>Ixodida</taxon>
        <taxon>Ixodoidea</taxon>
        <taxon>Ixodidae</taxon>
        <taxon>Amblyomminae</taxon>
        <taxon>Amblyomma</taxon>
    </lineage>
</organism>
<protein>
    <submittedName>
        <fullName evidence="2">Uncharacterized protein</fullName>
    </submittedName>
</protein>
<proteinExistence type="predicted"/>
<comment type="caution">
    <text evidence="2">The sequence shown here is derived from an EMBL/GenBank/DDBJ whole genome shotgun (WGS) entry which is preliminary data.</text>
</comment>
<evidence type="ECO:0000256" key="1">
    <source>
        <dbReference type="SAM" id="MobiDB-lite"/>
    </source>
</evidence>
<feature type="region of interest" description="Disordered" evidence="1">
    <location>
        <begin position="1"/>
        <end position="54"/>
    </location>
</feature>
<name>A0AAQ4D7U3_AMBAM</name>